<evidence type="ECO:0000313" key="3">
    <source>
        <dbReference type="Proteomes" id="UP000198864"/>
    </source>
</evidence>
<dbReference type="EMBL" id="FMCR01000005">
    <property type="protein sequence ID" value="SCF27066.1"/>
    <property type="molecule type" value="Genomic_DNA"/>
</dbReference>
<sequence length="673" mass="73849">MGSVEAALSEWAARATEEQLELGPSLDDLGGSETVSAEAEALAAGPMLPYLLQALAHQTHDAEDIRKVLKPAISAGLMAPSAAWVLAEAIELLCCQPALLDSYATITAKALLRHAEDAFAGEQAPAFAHDAVAGLLLLSLGEHTNHHRLLLLLTEIDGTEPAEALERLPLLIGIAHDHYEDAGLIKVLQALENAESLPPATRNDARYELALATLRAGLHADNQQEILRLLRSAAILLQAVEHAEEARLDARAYRLALEALFTFTELEQQPDIDVQDRLASLAHDLDKAVSQRVAWSARMHQPPWLEARGHTEASWLELVATLRNAGNWLLQPSWLDASKVLAGVLQVYRASRSVYAVTGADNSLERLISPPIEAAFIREMGLLHHLREGLKHDPQLAQHPDALQLDQRISARQHALASGSSAEPPGKSEAGQGPWGSLLNGTDEVLKEKVRGLLEEHERGFALTGDLLLDTQLAQLHGQLVQSPKWEEPARSYFSALLNHVLRFLHLRFNAQADLLGGVTAYLGPHPKGKLWLEEDLQNDCLQYLAGMLEAGSVQREVIDVASGRADITYTPELGMRFVVEVKRHENKWTREKVENKYLAQAVNYTATTPPFCILLLGDHSDHSKGYTSLEDSVWSTWRSRSPTETPRFVAIGVLPIGRLTPSELTKRARVTS</sequence>
<protein>
    <submittedName>
        <fullName evidence="2">Uncharacterized protein</fullName>
    </submittedName>
</protein>
<dbReference type="RefSeq" id="WP_091404181.1">
    <property type="nucleotide sequence ID" value="NZ_FMCR01000005.1"/>
</dbReference>
<dbReference type="AlphaFoldDB" id="A0A1C4Z2C7"/>
<feature type="region of interest" description="Disordered" evidence="1">
    <location>
        <begin position="414"/>
        <end position="440"/>
    </location>
</feature>
<organism evidence="2 3">
    <name type="scientific">Micromonospora saelicesensis</name>
    <dbReference type="NCBI Taxonomy" id="285676"/>
    <lineage>
        <taxon>Bacteria</taxon>
        <taxon>Bacillati</taxon>
        <taxon>Actinomycetota</taxon>
        <taxon>Actinomycetes</taxon>
        <taxon>Micromonosporales</taxon>
        <taxon>Micromonosporaceae</taxon>
        <taxon>Micromonospora</taxon>
    </lineage>
</organism>
<accession>A0A1C4Z2C7</accession>
<gene>
    <name evidence="2" type="ORF">GA0070561_4834</name>
</gene>
<reference evidence="2 3" key="1">
    <citation type="submission" date="2016-06" db="EMBL/GenBank/DDBJ databases">
        <authorList>
            <person name="Kjaerup R.B."/>
            <person name="Dalgaard T.S."/>
            <person name="Juul-Madsen H.R."/>
        </authorList>
    </citation>
    <scope>NUCLEOTIDE SEQUENCE [LARGE SCALE GENOMIC DNA]</scope>
    <source>
        <strain evidence="2 3">DSM 44871</strain>
    </source>
</reference>
<dbReference type="STRING" id="285676.GA0070561_4834"/>
<dbReference type="Proteomes" id="UP000198864">
    <property type="component" value="Unassembled WGS sequence"/>
</dbReference>
<evidence type="ECO:0000256" key="1">
    <source>
        <dbReference type="SAM" id="MobiDB-lite"/>
    </source>
</evidence>
<evidence type="ECO:0000313" key="2">
    <source>
        <dbReference type="EMBL" id="SCF27066.1"/>
    </source>
</evidence>
<proteinExistence type="predicted"/>
<name>A0A1C4Z2C7_9ACTN</name>